<dbReference type="OrthoDB" id="9782972at2"/>
<feature type="domain" description="Amidohydrolase-related" evidence="1">
    <location>
        <begin position="55"/>
        <end position="401"/>
    </location>
</feature>
<dbReference type="PANTHER" id="PTHR43135">
    <property type="entry name" value="ALPHA-D-RIBOSE 1-METHYLPHOSPHONATE 5-TRIPHOSPHATE DIPHOSPHATASE"/>
    <property type="match status" value="1"/>
</dbReference>
<dbReference type="Gene3D" id="3.20.20.140">
    <property type="entry name" value="Metal-dependent hydrolases"/>
    <property type="match status" value="1"/>
</dbReference>
<dbReference type="InterPro" id="IPR032466">
    <property type="entry name" value="Metal_Hydrolase"/>
</dbReference>
<gene>
    <name evidence="2" type="ORF">NCTC13315_01070</name>
</gene>
<dbReference type="InterPro" id="IPR006680">
    <property type="entry name" value="Amidohydro-rel"/>
</dbReference>
<name>A0A378I1E1_9GAMM</name>
<dbReference type="SUPFAM" id="SSF51338">
    <property type="entry name" value="Composite domain of metallo-dependent hydrolases"/>
    <property type="match status" value="2"/>
</dbReference>
<dbReference type="Proteomes" id="UP000254968">
    <property type="component" value="Unassembled WGS sequence"/>
</dbReference>
<accession>A0A378I1E1</accession>
<dbReference type="AlphaFoldDB" id="A0A378I1E1"/>
<dbReference type="GO" id="GO:0016810">
    <property type="term" value="F:hydrolase activity, acting on carbon-nitrogen (but not peptide) bonds"/>
    <property type="evidence" value="ECO:0007669"/>
    <property type="project" value="InterPro"/>
</dbReference>
<dbReference type="SUPFAM" id="SSF51556">
    <property type="entry name" value="Metallo-dependent hydrolases"/>
    <property type="match status" value="1"/>
</dbReference>
<sequence>MSSFVLFKRANLILNDWDELQVGYDVLIKDNKILTVSATPINHDEATVIDVKGMTLMPGLIDSHAHITGLTLSPKNITSSLEEIAHAETLYLKNSLMFGYTTLREAGGANYAIARLLEAGEIIGPRLFYSGMAITQTGGGADFRTPAETTDACGHASTFSVMSVIADGVDAVRKAAREELRKGATQLKLFCSGGVVFPAQHPTIYEFSLDELRAAVEEAQAYNTYVMAHVYSDEGVRRCIKAGIRSIEHANYITEETVALMAEHNLYYNPTFISLVQRVESAESNHLSPVIVENLKKTIAMGKQVYKWAKKYQLKTGFGTDLWGPVAQKEQLREFEMRKDLDSPINIIRSATAVNADLLMQTGKLGVIAPEAYADLLIVKGNPLNDLDLLCKPEENLMLIMKDGVIYKNLLN</sequence>
<proteinExistence type="predicted"/>
<dbReference type="InterPro" id="IPR051781">
    <property type="entry name" value="Metallo-dep_Hydrolase"/>
</dbReference>
<evidence type="ECO:0000313" key="2">
    <source>
        <dbReference type="EMBL" id="STX28540.1"/>
    </source>
</evidence>
<keyword evidence="3" id="KW-1185">Reference proteome</keyword>
<dbReference type="RefSeq" id="WP_115302280.1">
    <property type="nucleotide sequence ID" value="NZ_CAAAHO010000001.1"/>
</dbReference>
<dbReference type="EMBL" id="UGNV01000001">
    <property type="protein sequence ID" value="STX28540.1"/>
    <property type="molecule type" value="Genomic_DNA"/>
</dbReference>
<dbReference type="Pfam" id="PF01979">
    <property type="entry name" value="Amidohydro_1"/>
    <property type="match status" value="1"/>
</dbReference>
<protein>
    <submittedName>
        <fullName evidence="2">Prolidase</fullName>
    </submittedName>
</protein>
<evidence type="ECO:0000313" key="3">
    <source>
        <dbReference type="Proteomes" id="UP000254968"/>
    </source>
</evidence>
<dbReference type="CDD" id="cd01299">
    <property type="entry name" value="Met_dep_hydrolase_A"/>
    <property type="match status" value="1"/>
</dbReference>
<dbReference type="Gene3D" id="2.30.40.10">
    <property type="entry name" value="Urease, subunit C, domain 1"/>
    <property type="match status" value="1"/>
</dbReference>
<dbReference type="InterPro" id="IPR057744">
    <property type="entry name" value="OTAase-like"/>
</dbReference>
<dbReference type="InterPro" id="IPR011059">
    <property type="entry name" value="Metal-dep_hydrolase_composite"/>
</dbReference>
<reference evidence="2 3" key="1">
    <citation type="submission" date="2018-06" db="EMBL/GenBank/DDBJ databases">
        <authorList>
            <consortium name="Pathogen Informatics"/>
            <person name="Doyle S."/>
        </authorList>
    </citation>
    <scope>NUCLEOTIDE SEQUENCE [LARGE SCALE GENOMIC DNA]</scope>
    <source>
        <strain evidence="2 3">NCTC13315</strain>
    </source>
</reference>
<organism evidence="2 3">
    <name type="scientific">Legionella beliardensis</name>
    <dbReference type="NCBI Taxonomy" id="91822"/>
    <lineage>
        <taxon>Bacteria</taxon>
        <taxon>Pseudomonadati</taxon>
        <taxon>Pseudomonadota</taxon>
        <taxon>Gammaproteobacteria</taxon>
        <taxon>Legionellales</taxon>
        <taxon>Legionellaceae</taxon>
        <taxon>Legionella</taxon>
    </lineage>
</organism>
<dbReference type="PANTHER" id="PTHR43135:SF3">
    <property type="entry name" value="ALPHA-D-RIBOSE 1-METHYLPHOSPHONATE 5-TRIPHOSPHATE DIPHOSPHATASE"/>
    <property type="match status" value="1"/>
</dbReference>
<evidence type="ECO:0000259" key="1">
    <source>
        <dbReference type="Pfam" id="PF01979"/>
    </source>
</evidence>